<dbReference type="InterPro" id="IPR038404">
    <property type="entry name" value="TRAP_DctP_sf"/>
</dbReference>
<dbReference type="PIRSF" id="PIRSF039026">
    <property type="entry name" value="SiaP"/>
    <property type="match status" value="1"/>
</dbReference>
<evidence type="ECO:0000256" key="3">
    <source>
        <dbReference type="PIRSR" id="PIRSR039026-2"/>
    </source>
</evidence>
<evidence type="ECO:0000256" key="2">
    <source>
        <dbReference type="PIRSR" id="PIRSR039026-1"/>
    </source>
</evidence>
<dbReference type="GO" id="GO:0046872">
    <property type="term" value="F:metal ion binding"/>
    <property type="evidence" value="ECO:0007669"/>
    <property type="project" value="UniProtKB-KW"/>
</dbReference>
<feature type="binding site" evidence="2">
    <location>
        <position position="148"/>
    </location>
    <ligand>
        <name>substrate</name>
    </ligand>
</feature>
<dbReference type="InterPro" id="IPR026289">
    <property type="entry name" value="SBP_TakP-like"/>
</dbReference>
<protein>
    <submittedName>
        <fullName evidence="4">TRAP-type transporter, periplasmic ketoacid-binding protein</fullName>
    </submittedName>
</protein>
<name>A7H0N7_CAMC5</name>
<evidence type="ECO:0000313" key="4">
    <source>
        <dbReference type="EMBL" id="EAU01438.1"/>
    </source>
</evidence>
<organism evidence="4 5">
    <name type="scientific">Campylobacter curvus (strain 525.92)</name>
    <dbReference type="NCBI Taxonomy" id="360105"/>
    <lineage>
        <taxon>Bacteria</taxon>
        <taxon>Pseudomonadati</taxon>
        <taxon>Campylobacterota</taxon>
        <taxon>Epsilonproteobacteria</taxon>
        <taxon>Campylobacterales</taxon>
        <taxon>Campylobacteraceae</taxon>
        <taxon>Campylobacter</taxon>
    </lineage>
</organism>
<feature type="binding site" evidence="3">
    <location>
        <position position="231"/>
    </location>
    <ligand>
        <name>substrate</name>
    </ligand>
</feature>
<dbReference type="GO" id="GO:0031317">
    <property type="term" value="C:tripartite ATP-independent periplasmic transporter complex"/>
    <property type="evidence" value="ECO:0007669"/>
    <property type="project" value="InterPro"/>
</dbReference>
<dbReference type="Gene3D" id="3.40.190.10">
    <property type="entry name" value="Periplasmic binding protein-like II"/>
    <property type="match status" value="1"/>
</dbReference>
<dbReference type="PANTHER" id="PTHR33376:SF5">
    <property type="entry name" value="EXTRACYTOPLASMIC SOLUTE RECEPTOR PROTEIN"/>
    <property type="match status" value="1"/>
</dbReference>
<feature type="binding site" evidence="2">
    <location>
        <position position="169"/>
    </location>
    <ligand>
        <name>substrate</name>
    </ligand>
</feature>
<feature type="binding site" evidence="3">
    <location>
        <position position="206"/>
    </location>
    <ligand>
        <name>substrate</name>
    </ligand>
</feature>
<dbReference type="GO" id="GO:0055085">
    <property type="term" value="P:transmembrane transport"/>
    <property type="evidence" value="ECO:0007669"/>
    <property type="project" value="InterPro"/>
</dbReference>
<dbReference type="InterPro" id="IPR018389">
    <property type="entry name" value="DctP_fam"/>
</dbReference>
<dbReference type="HOGENOM" id="CLU_036176_0_1_7"/>
<proteinExistence type="predicted"/>
<reference evidence="4" key="1">
    <citation type="submission" date="2016-07" db="EMBL/GenBank/DDBJ databases">
        <title>Comparative genomics of the Campylobacter concisus group.</title>
        <authorList>
            <person name="Miller W.G."/>
            <person name="Yee E."/>
            <person name="Chapman M.H."/>
            <person name="Huynh S."/>
            <person name="Bono J.L."/>
            <person name="On S.L.W."/>
            <person name="StLeger J."/>
            <person name="Foster G."/>
            <person name="Parker C.T."/>
        </authorList>
    </citation>
    <scope>NUCLEOTIDE SEQUENCE</scope>
    <source>
        <strain evidence="4">525.92</strain>
    </source>
</reference>
<dbReference type="Proteomes" id="UP000006380">
    <property type="component" value="Chromosome"/>
</dbReference>
<dbReference type="AlphaFoldDB" id="A7H0N7"/>
<dbReference type="RefSeq" id="WP_009649716.1">
    <property type="nucleotide sequence ID" value="NC_009715.2"/>
</dbReference>
<dbReference type="PANTHER" id="PTHR33376">
    <property type="match status" value="1"/>
</dbReference>
<keyword evidence="1" id="KW-0732">Signal</keyword>
<dbReference type="EMBL" id="CP000767">
    <property type="protein sequence ID" value="EAU01438.1"/>
    <property type="molecule type" value="Genomic_DNA"/>
</dbReference>
<accession>A7H0N7</accession>
<dbReference type="Pfam" id="PF03480">
    <property type="entry name" value="DctP"/>
    <property type="match status" value="1"/>
</dbReference>
<dbReference type="KEGG" id="ccv:CCV52592_0633"/>
<feature type="binding site" evidence="3">
    <location>
        <position position="207"/>
    </location>
    <ligand>
        <name>Na(+)</name>
        <dbReference type="ChEBI" id="CHEBI:29101"/>
    </ligand>
</feature>
<dbReference type="STRING" id="360105.CCV52592_0633"/>
<evidence type="ECO:0000256" key="1">
    <source>
        <dbReference type="ARBA" id="ARBA00022729"/>
    </source>
</evidence>
<dbReference type="Gene3D" id="3.40.190.170">
    <property type="entry name" value="Bacterial extracellular solute-binding protein, family 7"/>
    <property type="match status" value="1"/>
</dbReference>
<dbReference type="OrthoDB" id="9769667at2"/>
<keyword evidence="3" id="KW-0479">Metal-binding</keyword>
<gene>
    <name evidence="4" type="ORF">CCV52592_0633</name>
</gene>
<sequence>MKKIAIMMIVAIFAVFTQAAEKKYKLKLATTYESNVPVLGDAPKKFKKLIEDMSDGRIEVRIDYPSKHKAQFSILDLVKNGQYDIGYTAGYFYKGKDAKLMLFTTVPFGMNSSEQHAWYNYGGGKEFARKIYGSYNIVPFNGGSFGMQMGGWFKKEIKTLSDLKGLKFRIPGLGGEIMAKLGANINTIPIGELYMALEMGTIDAVEWVSPAIDINFGFEKVAKFYYTGWQEPASENEFYVNKNLFESLPKDLQLIIESATKVVAADVYDASYYQNSIMLDKIAKEHPDVKILSFPPEILSALRAATDEILDELSAKDGEFKEILDSQRNFMKLSRKWTEISDYAYIKSTDR</sequence>
<keyword evidence="5" id="KW-1185">Reference proteome</keyword>
<evidence type="ECO:0000313" key="5">
    <source>
        <dbReference type="Proteomes" id="UP000006380"/>
    </source>
</evidence>